<evidence type="ECO:0000256" key="1">
    <source>
        <dbReference type="SAM" id="Phobius"/>
    </source>
</evidence>
<gene>
    <name evidence="2" type="ORF">LCGC14_0111030</name>
</gene>
<name>A0A0F9XQW6_9ZZZZ</name>
<accession>A0A0F9XQW6</accession>
<dbReference type="AlphaFoldDB" id="A0A0F9XQW6"/>
<proteinExistence type="predicted"/>
<feature type="transmembrane region" description="Helical" evidence="1">
    <location>
        <begin position="20"/>
        <end position="43"/>
    </location>
</feature>
<keyword evidence="1" id="KW-0812">Transmembrane</keyword>
<sequence>MFDRRAHAEEIIADLIGKMWNWFFVGAAGAAFVIAACIAFFAGFNVPNLIYWIGTAIAFGCFAQAANLSNEIRSRRAHL</sequence>
<organism evidence="2">
    <name type="scientific">marine sediment metagenome</name>
    <dbReference type="NCBI Taxonomy" id="412755"/>
    <lineage>
        <taxon>unclassified sequences</taxon>
        <taxon>metagenomes</taxon>
        <taxon>ecological metagenomes</taxon>
    </lineage>
</organism>
<keyword evidence="1" id="KW-0472">Membrane</keyword>
<reference evidence="2" key="1">
    <citation type="journal article" date="2015" name="Nature">
        <title>Complex archaea that bridge the gap between prokaryotes and eukaryotes.</title>
        <authorList>
            <person name="Spang A."/>
            <person name="Saw J.H."/>
            <person name="Jorgensen S.L."/>
            <person name="Zaremba-Niedzwiedzka K."/>
            <person name="Martijn J."/>
            <person name="Lind A.E."/>
            <person name="van Eijk R."/>
            <person name="Schleper C."/>
            <person name="Guy L."/>
            <person name="Ettema T.J."/>
        </authorList>
    </citation>
    <scope>NUCLEOTIDE SEQUENCE</scope>
</reference>
<feature type="transmembrane region" description="Helical" evidence="1">
    <location>
        <begin position="49"/>
        <end position="68"/>
    </location>
</feature>
<comment type="caution">
    <text evidence="2">The sequence shown here is derived from an EMBL/GenBank/DDBJ whole genome shotgun (WGS) entry which is preliminary data.</text>
</comment>
<dbReference type="EMBL" id="LAZR01000033">
    <property type="protein sequence ID" value="KKO01782.1"/>
    <property type="molecule type" value="Genomic_DNA"/>
</dbReference>
<keyword evidence="1" id="KW-1133">Transmembrane helix</keyword>
<protein>
    <submittedName>
        <fullName evidence="2">Uncharacterized protein</fullName>
    </submittedName>
</protein>
<evidence type="ECO:0000313" key="2">
    <source>
        <dbReference type="EMBL" id="KKO01782.1"/>
    </source>
</evidence>